<organism evidence="13 14">
    <name type="scientific">Burkholderia stagnalis</name>
    <dbReference type="NCBI Taxonomy" id="1503054"/>
    <lineage>
        <taxon>Bacteria</taxon>
        <taxon>Pseudomonadati</taxon>
        <taxon>Pseudomonadota</taxon>
        <taxon>Betaproteobacteria</taxon>
        <taxon>Burkholderiales</taxon>
        <taxon>Burkholderiaceae</taxon>
        <taxon>Burkholderia</taxon>
        <taxon>Burkholderia cepacia complex</taxon>
    </lineage>
</organism>
<keyword evidence="4" id="KW-1134">Transmembrane beta strand</keyword>
<evidence type="ECO:0000256" key="11">
    <source>
        <dbReference type="SAM" id="SignalP"/>
    </source>
</evidence>
<evidence type="ECO:0000256" key="2">
    <source>
        <dbReference type="ARBA" id="ARBA00011233"/>
    </source>
</evidence>
<dbReference type="GO" id="GO:0015288">
    <property type="term" value="F:porin activity"/>
    <property type="evidence" value="ECO:0007669"/>
    <property type="project" value="UniProtKB-KW"/>
</dbReference>
<dbReference type="InterPro" id="IPR023614">
    <property type="entry name" value="Porin_dom_sf"/>
</dbReference>
<evidence type="ECO:0000259" key="12">
    <source>
        <dbReference type="Pfam" id="PF13609"/>
    </source>
</evidence>
<comment type="subunit">
    <text evidence="2">Homotrimer.</text>
</comment>
<evidence type="ECO:0000256" key="9">
    <source>
        <dbReference type="ARBA" id="ARBA00023136"/>
    </source>
</evidence>
<evidence type="ECO:0000256" key="8">
    <source>
        <dbReference type="ARBA" id="ARBA00023114"/>
    </source>
</evidence>
<dbReference type="InterPro" id="IPR033900">
    <property type="entry name" value="Gram_neg_porin_domain"/>
</dbReference>
<evidence type="ECO:0000256" key="1">
    <source>
        <dbReference type="ARBA" id="ARBA00004571"/>
    </source>
</evidence>
<dbReference type="GO" id="GO:0009279">
    <property type="term" value="C:cell outer membrane"/>
    <property type="evidence" value="ECO:0007669"/>
    <property type="project" value="UniProtKB-SubCell"/>
</dbReference>
<dbReference type="RefSeq" id="WP_059880191.1">
    <property type="nucleotide sequence ID" value="NZ_CADESW010000017.1"/>
</dbReference>
<keyword evidence="7" id="KW-0406">Ion transport</keyword>
<dbReference type="PANTHER" id="PTHR34501">
    <property type="entry name" value="PROTEIN YDDL-RELATED"/>
    <property type="match status" value="1"/>
</dbReference>
<keyword evidence="3" id="KW-0813">Transport</keyword>
<keyword evidence="9" id="KW-0472">Membrane</keyword>
<keyword evidence="8" id="KW-0626">Porin</keyword>
<proteinExistence type="predicted"/>
<evidence type="ECO:0000256" key="7">
    <source>
        <dbReference type="ARBA" id="ARBA00023065"/>
    </source>
</evidence>
<evidence type="ECO:0000256" key="10">
    <source>
        <dbReference type="ARBA" id="ARBA00023237"/>
    </source>
</evidence>
<evidence type="ECO:0000313" key="14">
    <source>
        <dbReference type="Proteomes" id="UP000473470"/>
    </source>
</evidence>
<dbReference type="PANTHER" id="PTHR34501:SF9">
    <property type="entry name" value="MAJOR OUTER MEMBRANE PROTEIN P.IA"/>
    <property type="match status" value="1"/>
</dbReference>
<dbReference type="PRINTS" id="PR00182">
    <property type="entry name" value="ECOLNEIPORIN"/>
</dbReference>
<dbReference type="GO" id="GO:0046930">
    <property type="term" value="C:pore complex"/>
    <property type="evidence" value="ECO:0007669"/>
    <property type="project" value="UniProtKB-KW"/>
</dbReference>
<dbReference type="InterPro" id="IPR002299">
    <property type="entry name" value="Porin_Neis"/>
</dbReference>
<keyword evidence="10" id="KW-0998">Cell outer membrane</keyword>
<dbReference type="Gene3D" id="2.40.160.10">
    <property type="entry name" value="Porin"/>
    <property type="match status" value="1"/>
</dbReference>
<evidence type="ECO:0000313" key="13">
    <source>
        <dbReference type="EMBL" id="KAB0632915.1"/>
    </source>
</evidence>
<dbReference type="InterPro" id="IPR001702">
    <property type="entry name" value="Porin_Gram-ve"/>
</dbReference>
<accession>A0A6L3MNT7</accession>
<dbReference type="SUPFAM" id="SSF56935">
    <property type="entry name" value="Porins"/>
    <property type="match status" value="1"/>
</dbReference>
<evidence type="ECO:0000256" key="4">
    <source>
        <dbReference type="ARBA" id="ARBA00022452"/>
    </source>
</evidence>
<comment type="subcellular location">
    <subcellularLocation>
        <location evidence="1">Cell outer membrane</location>
        <topology evidence="1">Multi-pass membrane protein</topology>
    </subcellularLocation>
</comment>
<gene>
    <name evidence="13" type="ORF">F7R25_31655</name>
</gene>
<feature type="chain" id="PRO_5026714798" evidence="11">
    <location>
        <begin position="30"/>
        <end position="354"/>
    </location>
</feature>
<dbReference type="Pfam" id="PF13609">
    <property type="entry name" value="Porin_4"/>
    <property type="match status" value="1"/>
</dbReference>
<dbReference type="PRINTS" id="PR00184">
    <property type="entry name" value="NEISSPPORIN"/>
</dbReference>
<dbReference type="GO" id="GO:0034220">
    <property type="term" value="P:monoatomic ion transmembrane transport"/>
    <property type="evidence" value="ECO:0007669"/>
    <property type="project" value="InterPro"/>
</dbReference>
<dbReference type="CDD" id="cd00342">
    <property type="entry name" value="gram_neg_porins"/>
    <property type="match status" value="1"/>
</dbReference>
<dbReference type="AlphaFoldDB" id="A0A6L3MNT7"/>
<protein>
    <submittedName>
        <fullName evidence="13">Porin</fullName>
    </submittedName>
</protein>
<reference evidence="13 14" key="1">
    <citation type="submission" date="2019-09" db="EMBL/GenBank/DDBJ databases">
        <title>Draft genome sequences of 48 bacterial type strains from the CCUG.</title>
        <authorList>
            <person name="Tunovic T."/>
            <person name="Pineiro-Iglesias B."/>
            <person name="Unosson C."/>
            <person name="Inganas E."/>
            <person name="Ohlen M."/>
            <person name="Cardew S."/>
            <person name="Jensie-Markopoulos S."/>
            <person name="Salva-Serra F."/>
            <person name="Jaen-Luchoro D."/>
            <person name="Karlsson R."/>
            <person name="Svensson-Stadler L."/>
            <person name="Chun J."/>
            <person name="Moore E."/>
        </authorList>
    </citation>
    <scope>NUCLEOTIDE SEQUENCE [LARGE SCALE GENOMIC DNA]</scope>
    <source>
        <strain evidence="13 14">CCUG 65686</strain>
    </source>
</reference>
<name>A0A6L3MNT7_9BURK</name>
<evidence type="ECO:0000256" key="6">
    <source>
        <dbReference type="ARBA" id="ARBA00022729"/>
    </source>
</evidence>
<dbReference type="InterPro" id="IPR050298">
    <property type="entry name" value="Gram-neg_bact_OMP"/>
</dbReference>
<evidence type="ECO:0000256" key="5">
    <source>
        <dbReference type="ARBA" id="ARBA00022692"/>
    </source>
</evidence>
<evidence type="ECO:0000256" key="3">
    <source>
        <dbReference type="ARBA" id="ARBA00022448"/>
    </source>
</evidence>
<keyword evidence="5" id="KW-0812">Transmembrane</keyword>
<sequence>MKYTHRGKFRRAGQLVALMGSLGTGAAYAQSSVTLYGLLDAGLQYKTHANAAGDSVIGSSNGGTSYPSRFGFRGSEDLGGGWRAIFTLENGFSLSNGALASSGTLFNRVALVGLAGRYGTLTAGRQYSVQYDKTVFYEPTLFNNYSVFSLNMIPPATVRLNNSLKYQSPELNGLNVEAMYSFGQQIAGISNAGRYWGAAAEYTTGNFAARVGYEEVRGTVSATVDQSNMVDRRASAAARYGSDKVTISGGVVLVRGSLQASPDGNIYWLAASYKPNPALKLVLEGGRYYYQHAAGRPTLFNATALYWLSKRTTVYLTGGYAINGGDSDFGVNNYTTTARGQTQLALGTGLIVRF</sequence>
<comment type="caution">
    <text evidence="13">The sequence shown here is derived from an EMBL/GenBank/DDBJ whole genome shotgun (WGS) entry which is preliminary data.</text>
</comment>
<keyword evidence="6 11" id="KW-0732">Signal</keyword>
<dbReference type="EMBL" id="VZOK01000077">
    <property type="protein sequence ID" value="KAB0632915.1"/>
    <property type="molecule type" value="Genomic_DNA"/>
</dbReference>
<feature type="domain" description="Porin" evidence="12">
    <location>
        <begin position="17"/>
        <end position="323"/>
    </location>
</feature>
<feature type="signal peptide" evidence="11">
    <location>
        <begin position="1"/>
        <end position="29"/>
    </location>
</feature>
<dbReference type="Proteomes" id="UP000473470">
    <property type="component" value="Unassembled WGS sequence"/>
</dbReference>